<dbReference type="GeneID" id="82170850"/>
<dbReference type="PANTHER" id="PTHR30629:SF2">
    <property type="entry name" value="PROPHAGE INTEGRASE INTS-RELATED"/>
    <property type="match status" value="1"/>
</dbReference>
<name>W8NU60_9EURY</name>
<dbReference type="AlphaFoldDB" id="W8NU60"/>
<dbReference type="HOGENOM" id="CLU_741069_0_0_2"/>
<evidence type="ECO:0000256" key="1">
    <source>
        <dbReference type="ARBA" id="ARBA00008857"/>
    </source>
</evidence>
<dbReference type="PROSITE" id="PS51898">
    <property type="entry name" value="TYR_RECOMBINASE"/>
    <property type="match status" value="1"/>
</dbReference>
<dbReference type="eggNOG" id="arCOG01241">
    <property type="taxonomic scope" value="Archaea"/>
</dbReference>
<dbReference type="InterPro" id="IPR013762">
    <property type="entry name" value="Integrase-like_cat_sf"/>
</dbReference>
<evidence type="ECO:0000256" key="3">
    <source>
        <dbReference type="ARBA" id="ARBA00023172"/>
    </source>
</evidence>
<dbReference type="PANTHER" id="PTHR30629">
    <property type="entry name" value="PROPHAGE INTEGRASE"/>
    <property type="match status" value="1"/>
</dbReference>
<dbReference type="EMBL" id="CP007264">
    <property type="protein sequence ID" value="AHL22788.1"/>
    <property type="molecule type" value="Genomic_DNA"/>
</dbReference>
<sequence length="388" mass="45423">MGEAMVKDAYEAQLPAGIQIVRRASGERYGIPASEIERYLNELELKDISEKHKKKQIQFLKEFLSVLPVLGQSSEQIYVVSAVTIEEYLEYLESLKGKDGQSLGYKVKKDRIATVRRFLTAVGVNDPEIINRLKAVETELRRKWKMHVAMNTKTVTKEDIDNLFRALEDLFEDYEIKEEQYCKTLAFLLLLATTGRRKEEIARAHISWFDFEHNMIKLPHSATKVGRQLKEVEGFEILPLHPEARACLKMYTTKFRYAIEANDGYLFAVPTRKSENPTFFDALIKKHKSLRVKLIYSPGTLTAGMFRKFFIQFWYEKGGNELILKKLVGHSPSTVHELHYARGLHHKKLFEEYNRVFGNVRFLTKKQRAMVSRYLPRKTGRRKRRRRR</sequence>
<accession>W8NU60</accession>
<organism evidence="5 6">
    <name type="scientific">Thermococcus nautili</name>
    <dbReference type="NCBI Taxonomy" id="195522"/>
    <lineage>
        <taxon>Archaea</taxon>
        <taxon>Methanobacteriati</taxon>
        <taxon>Methanobacteriota</taxon>
        <taxon>Thermococci</taxon>
        <taxon>Thermococcales</taxon>
        <taxon>Thermococcaceae</taxon>
        <taxon>Thermococcus</taxon>
    </lineage>
</organism>
<keyword evidence="2" id="KW-0229">DNA integration</keyword>
<dbReference type="Pfam" id="PF00589">
    <property type="entry name" value="Phage_integrase"/>
    <property type="match status" value="1"/>
</dbReference>
<dbReference type="InterPro" id="IPR011010">
    <property type="entry name" value="DNA_brk_join_enz"/>
</dbReference>
<dbReference type="InterPro" id="IPR050808">
    <property type="entry name" value="Phage_Integrase"/>
</dbReference>
<dbReference type="Proteomes" id="UP000019434">
    <property type="component" value="Chromosome"/>
</dbReference>
<proteinExistence type="inferred from homology"/>
<dbReference type="GO" id="GO:0015074">
    <property type="term" value="P:DNA integration"/>
    <property type="evidence" value="ECO:0007669"/>
    <property type="project" value="UniProtKB-KW"/>
</dbReference>
<evidence type="ECO:0000259" key="4">
    <source>
        <dbReference type="PROSITE" id="PS51898"/>
    </source>
</evidence>
<evidence type="ECO:0000313" key="6">
    <source>
        <dbReference type="Proteomes" id="UP000019434"/>
    </source>
</evidence>
<keyword evidence="6" id="KW-1185">Reference proteome</keyword>
<evidence type="ECO:0000313" key="5">
    <source>
        <dbReference type="EMBL" id="AHL22788.1"/>
    </source>
</evidence>
<feature type="domain" description="Tyr recombinase" evidence="4">
    <location>
        <begin position="150"/>
        <end position="354"/>
    </location>
</feature>
<dbReference type="GO" id="GO:0006310">
    <property type="term" value="P:DNA recombination"/>
    <property type="evidence" value="ECO:0007669"/>
    <property type="project" value="UniProtKB-KW"/>
</dbReference>
<keyword evidence="3" id="KW-0233">DNA recombination</keyword>
<reference evidence="5 6" key="1">
    <citation type="submission" date="2014-02" db="EMBL/GenBank/DDBJ databases">
        <title>Genome Sequence of an Hyperthermophilic Archaeon, Thermococcus nautili 30-1, producing viral vesicles.</title>
        <authorList>
            <person name="Oberto J."/>
            <person name="Gaudin M."/>
            <person name="Cossu M."/>
            <person name="Gorlas A."/>
            <person name="Slesarev A."/>
            <person name="Marguet E."/>
            <person name="Forterre P."/>
        </authorList>
    </citation>
    <scope>NUCLEOTIDE SEQUENCE [LARGE SCALE GENOMIC DNA]</scope>
    <source>
        <strain evidence="5 6">30-1</strain>
    </source>
</reference>
<dbReference type="Gene3D" id="1.10.443.10">
    <property type="entry name" value="Intergrase catalytic core"/>
    <property type="match status" value="1"/>
</dbReference>
<dbReference type="OrthoDB" id="93130at2157"/>
<comment type="similarity">
    <text evidence="1">Belongs to the 'phage' integrase family.</text>
</comment>
<protein>
    <recommendedName>
        <fullName evidence="4">Tyr recombinase domain-containing protein</fullName>
    </recommendedName>
</protein>
<dbReference type="InterPro" id="IPR002104">
    <property type="entry name" value="Integrase_catalytic"/>
</dbReference>
<dbReference type="GO" id="GO:0003677">
    <property type="term" value="F:DNA binding"/>
    <property type="evidence" value="ECO:0007669"/>
    <property type="project" value="InterPro"/>
</dbReference>
<dbReference type="RefSeq" id="WP_042690890.1">
    <property type="nucleotide sequence ID" value="NZ_CP007264.1"/>
</dbReference>
<dbReference type="KEGG" id="tnu:BD01_1171"/>
<gene>
    <name evidence="5" type="ORF">BD01_1171</name>
</gene>
<dbReference type="SUPFAM" id="SSF56349">
    <property type="entry name" value="DNA breaking-rejoining enzymes"/>
    <property type="match status" value="1"/>
</dbReference>
<evidence type="ECO:0000256" key="2">
    <source>
        <dbReference type="ARBA" id="ARBA00022908"/>
    </source>
</evidence>